<evidence type="ECO:0000313" key="2">
    <source>
        <dbReference type="Proteomes" id="UP001569904"/>
    </source>
</evidence>
<gene>
    <name evidence="1" type="ORF">SM436_17965</name>
</gene>
<protein>
    <submittedName>
        <fullName evidence="1">Uncharacterized protein</fullName>
    </submittedName>
</protein>
<proteinExistence type="predicted"/>
<accession>A0ABV4QY74</accession>
<dbReference type="Proteomes" id="UP001569904">
    <property type="component" value="Unassembled WGS sequence"/>
</dbReference>
<dbReference type="RefSeq" id="WP_371942303.1">
    <property type="nucleotide sequence ID" value="NZ_JAXCEH010000011.1"/>
</dbReference>
<evidence type="ECO:0000313" key="1">
    <source>
        <dbReference type="EMBL" id="MFA1555578.1"/>
    </source>
</evidence>
<sequence length="42" mass="4440">MAVSSDPGAAFFAYLAHMVQEGALRDLLTPHSGPGPRARTSR</sequence>
<keyword evidence="2" id="KW-1185">Reference proteome</keyword>
<comment type="caution">
    <text evidence="1">The sequence shown here is derived from an EMBL/GenBank/DDBJ whole genome shotgun (WGS) entry which is preliminary data.</text>
</comment>
<organism evidence="1 2">
    <name type="scientific">Actinomadura chokoriensis</name>
    <dbReference type="NCBI Taxonomy" id="454156"/>
    <lineage>
        <taxon>Bacteria</taxon>
        <taxon>Bacillati</taxon>
        <taxon>Actinomycetota</taxon>
        <taxon>Actinomycetes</taxon>
        <taxon>Streptosporangiales</taxon>
        <taxon>Thermomonosporaceae</taxon>
        <taxon>Actinomadura</taxon>
    </lineage>
</organism>
<reference evidence="1 2" key="1">
    <citation type="submission" date="2023-11" db="EMBL/GenBank/DDBJ databases">
        <title>Actinomadura monticuli sp. nov., isolated from volcanic ash.</title>
        <authorList>
            <person name="Lee S.D."/>
            <person name="Yang H."/>
            <person name="Kim I.S."/>
        </authorList>
    </citation>
    <scope>NUCLEOTIDE SEQUENCE [LARGE SCALE GENOMIC DNA]</scope>
    <source>
        <strain evidence="1 2">DSM 45346</strain>
    </source>
</reference>
<dbReference type="EMBL" id="JAXCEH010000011">
    <property type="protein sequence ID" value="MFA1555578.1"/>
    <property type="molecule type" value="Genomic_DNA"/>
</dbReference>
<name>A0ABV4QY74_9ACTN</name>